<gene>
    <name evidence="1" type="ORF">MNBD_GAMMA12-3176</name>
</gene>
<dbReference type="SUPFAM" id="SSF143100">
    <property type="entry name" value="TTHA1013/TTHA0281-like"/>
    <property type="match status" value="1"/>
</dbReference>
<name>A0A3B0YMG1_9ZZZZ</name>
<accession>A0A3B0YMG1</accession>
<dbReference type="Pfam" id="PF05534">
    <property type="entry name" value="HicB"/>
    <property type="match status" value="1"/>
</dbReference>
<proteinExistence type="predicted"/>
<evidence type="ECO:0008006" key="2">
    <source>
        <dbReference type="Google" id="ProtNLM"/>
    </source>
</evidence>
<dbReference type="InterPro" id="IPR008651">
    <property type="entry name" value="Uncharacterised_HicB"/>
</dbReference>
<sequence>MKNDPHTYAITVQKIQEDGIDYFESTIKEFPDIAVYGETYNEAYELAIDAIETSFQLLEECGIDIPNPIAKDDRYSGRVTLRMMKSLHAISSENAESEGVSLNSYITSVLAEKVGVSKVMTVISDKMNFMLRELTTKASQTSSVMLINFPIQQPVISSSTQDTYLLGNQL</sequence>
<dbReference type="InterPro" id="IPR010985">
    <property type="entry name" value="Ribbon_hlx_hlx"/>
</dbReference>
<dbReference type="Gene3D" id="3.30.160.250">
    <property type="match status" value="1"/>
</dbReference>
<dbReference type="GO" id="GO:0006355">
    <property type="term" value="P:regulation of DNA-templated transcription"/>
    <property type="evidence" value="ECO:0007669"/>
    <property type="project" value="InterPro"/>
</dbReference>
<reference evidence="1" key="1">
    <citation type="submission" date="2018-06" db="EMBL/GenBank/DDBJ databases">
        <authorList>
            <person name="Zhirakovskaya E."/>
        </authorList>
    </citation>
    <scope>NUCLEOTIDE SEQUENCE</scope>
</reference>
<dbReference type="InterPro" id="IPR035069">
    <property type="entry name" value="TTHA1013/TTHA0281-like"/>
</dbReference>
<dbReference type="EMBL" id="UOFL01000129">
    <property type="protein sequence ID" value="VAW77323.1"/>
    <property type="molecule type" value="Genomic_DNA"/>
</dbReference>
<dbReference type="AlphaFoldDB" id="A0A3B0YMG1"/>
<organism evidence="1">
    <name type="scientific">hydrothermal vent metagenome</name>
    <dbReference type="NCBI Taxonomy" id="652676"/>
    <lineage>
        <taxon>unclassified sequences</taxon>
        <taxon>metagenomes</taxon>
        <taxon>ecological metagenomes</taxon>
    </lineage>
</organism>
<evidence type="ECO:0000313" key="1">
    <source>
        <dbReference type="EMBL" id="VAW77323.1"/>
    </source>
</evidence>
<protein>
    <recommendedName>
        <fullName evidence="2">HicB-like antitoxin of toxin-antitoxin system domain-containing protein</fullName>
    </recommendedName>
</protein>
<dbReference type="SUPFAM" id="SSF47598">
    <property type="entry name" value="Ribbon-helix-helix"/>
    <property type="match status" value="1"/>
</dbReference>